<evidence type="ECO:0000256" key="10">
    <source>
        <dbReference type="ARBA" id="ARBA00049248"/>
    </source>
</evidence>
<evidence type="ECO:0000256" key="4">
    <source>
        <dbReference type="ARBA" id="ARBA00012881"/>
    </source>
</evidence>
<keyword evidence="6" id="KW-0274">FAD</keyword>
<dbReference type="Proteomes" id="UP000807353">
    <property type="component" value="Unassembled WGS sequence"/>
</dbReference>
<feature type="compositionally biased region" description="Low complexity" evidence="11">
    <location>
        <begin position="457"/>
        <end position="473"/>
    </location>
</feature>
<evidence type="ECO:0000256" key="8">
    <source>
        <dbReference type="ARBA" id="ARBA00023002"/>
    </source>
</evidence>
<comment type="catalytic activity">
    <reaction evidence="10">
        <text>L-ornithine + NADH + O2 = N(5)-hydroxy-L-ornithine + NAD(+) + H2O</text>
        <dbReference type="Rhea" id="RHEA:41512"/>
        <dbReference type="ChEBI" id="CHEBI:15377"/>
        <dbReference type="ChEBI" id="CHEBI:15379"/>
        <dbReference type="ChEBI" id="CHEBI:46911"/>
        <dbReference type="ChEBI" id="CHEBI:57540"/>
        <dbReference type="ChEBI" id="CHEBI:57945"/>
        <dbReference type="ChEBI" id="CHEBI:78275"/>
        <dbReference type="EC" id="1.14.13.196"/>
    </reaction>
</comment>
<keyword evidence="8" id="KW-0560">Oxidoreductase</keyword>
<dbReference type="GO" id="GO:0016491">
    <property type="term" value="F:oxidoreductase activity"/>
    <property type="evidence" value="ECO:0007669"/>
    <property type="project" value="UniProtKB-KW"/>
</dbReference>
<dbReference type="GO" id="GO:0006879">
    <property type="term" value="P:intracellular iron ion homeostasis"/>
    <property type="evidence" value="ECO:0007669"/>
    <property type="project" value="TreeGrafter"/>
</dbReference>
<evidence type="ECO:0000313" key="12">
    <source>
        <dbReference type="EMBL" id="KAF9464763.1"/>
    </source>
</evidence>
<sequence>MSPSPIDHPEAIIYDLVGLGFGPANLAIAGALVERWQSSDNNSCVTPVNTALFLEKHDKFRWHPGMLLPGARMQISFMKDLATLRSPQSPITFLAYLHSQNRLVAFINRGSTIPTRKEYADYLSWAAKFVGDNGVSVMYGREVIGISKGQDDTLQIRSRDVATGEERVVRARDLVISPGGAPRIPESLKPLSKHPFVIHSSEYITTIDTVLGSFAPGGRPLRIAVIGSGQSAAEVTMDLRDRLTSVPAAGSRHEVNMLIRKGSLKPSDDSPFANEIFDPASTNTWFDMPSDRIRDSRLSEYKSTNYGVVNPRTLEMLHEIIYEQNLDDDIAQRTDATSSSQPHIKIIPYTSVISTSMLDECFPSDLLLSAETKNPTQNTSTFVVITQNLISRVMTELRYDFVVCATGYQRSAWTDLLKSSDIAEYFGLHGTSQTVNLLPENRRSSTRHNGSRPTSVSNCSTPPTSPGPSTFPSMHIDSQIPDTVYISRNYQLLPCCPEASGDGDVPFKARIYLQGVEEATHGLSDTLLSVLGIRAGEVVTDLCNGKIRH</sequence>
<comment type="caution">
    <text evidence="12">The sequence shown here is derived from an EMBL/GenBank/DDBJ whole genome shotgun (WGS) entry which is preliminary data.</text>
</comment>
<name>A0A9P5Y7H5_9AGAR</name>
<keyword evidence="13" id="KW-1185">Reference proteome</keyword>
<evidence type="ECO:0000256" key="5">
    <source>
        <dbReference type="ARBA" id="ARBA00022630"/>
    </source>
</evidence>
<comment type="cofactor">
    <cofactor evidence="1">
        <name>FAD</name>
        <dbReference type="ChEBI" id="CHEBI:57692"/>
    </cofactor>
</comment>
<evidence type="ECO:0000256" key="1">
    <source>
        <dbReference type="ARBA" id="ARBA00001974"/>
    </source>
</evidence>
<dbReference type="PANTHER" id="PTHR42802:SF1">
    <property type="entry name" value="L-ORNITHINE N(5)-MONOOXYGENASE"/>
    <property type="match status" value="1"/>
</dbReference>
<dbReference type="AlphaFoldDB" id="A0A9P5Y7H5"/>
<dbReference type="Gene3D" id="3.50.50.60">
    <property type="entry name" value="FAD/NAD(P)-binding domain"/>
    <property type="match status" value="1"/>
</dbReference>
<dbReference type="OrthoDB" id="3519933at2759"/>
<protein>
    <recommendedName>
        <fullName evidence="4">L-ornithine N(5)-monooxygenase [NAD(P)H]</fullName>
        <ecNumber evidence="4">1.14.13.196</ecNumber>
    </recommendedName>
</protein>
<dbReference type="InterPro" id="IPR036188">
    <property type="entry name" value="FAD/NAD-bd_sf"/>
</dbReference>
<proteinExistence type="inferred from homology"/>
<dbReference type="EMBL" id="MU150252">
    <property type="protein sequence ID" value="KAF9464763.1"/>
    <property type="molecule type" value="Genomic_DNA"/>
</dbReference>
<organism evidence="12 13">
    <name type="scientific">Collybia nuda</name>
    <dbReference type="NCBI Taxonomy" id="64659"/>
    <lineage>
        <taxon>Eukaryota</taxon>
        <taxon>Fungi</taxon>
        <taxon>Dikarya</taxon>
        <taxon>Basidiomycota</taxon>
        <taxon>Agaricomycotina</taxon>
        <taxon>Agaricomycetes</taxon>
        <taxon>Agaricomycetidae</taxon>
        <taxon>Agaricales</taxon>
        <taxon>Tricholomatineae</taxon>
        <taxon>Clitocybaceae</taxon>
        <taxon>Collybia</taxon>
    </lineage>
</organism>
<dbReference type="InterPro" id="IPR025700">
    <property type="entry name" value="Lys/Orn_oxygenase"/>
</dbReference>
<evidence type="ECO:0000256" key="6">
    <source>
        <dbReference type="ARBA" id="ARBA00022827"/>
    </source>
</evidence>
<keyword evidence="5" id="KW-0285">Flavoprotein</keyword>
<comment type="pathway">
    <text evidence="2">Siderophore biosynthesis.</text>
</comment>
<dbReference type="SUPFAM" id="SSF51905">
    <property type="entry name" value="FAD/NAD(P)-binding domain"/>
    <property type="match status" value="2"/>
</dbReference>
<gene>
    <name evidence="12" type="ORF">BDZ94DRAFT_1289212</name>
</gene>
<evidence type="ECO:0000256" key="11">
    <source>
        <dbReference type="SAM" id="MobiDB-lite"/>
    </source>
</evidence>
<comment type="catalytic activity">
    <reaction evidence="9">
        <text>L-ornithine + NADPH + O2 = N(5)-hydroxy-L-ornithine + NADP(+) + H2O</text>
        <dbReference type="Rhea" id="RHEA:41508"/>
        <dbReference type="ChEBI" id="CHEBI:15377"/>
        <dbReference type="ChEBI" id="CHEBI:15379"/>
        <dbReference type="ChEBI" id="CHEBI:46911"/>
        <dbReference type="ChEBI" id="CHEBI:57783"/>
        <dbReference type="ChEBI" id="CHEBI:58349"/>
        <dbReference type="ChEBI" id="CHEBI:78275"/>
        <dbReference type="EC" id="1.14.13.196"/>
    </reaction>
</comment>
<keyword evidence="7" id="KW-0521">NADP</keyword>
<accession>A0A9P5Y7H5</accession>
<dbReference type="PANTHER" id="PTHR42802">
    <property type="entry name" value="MONOOXYGENASE"/>
    <property type="match status" value="1"/>
</dbReference>
<evidence type="ECO:0000256" key="9">
    <source>
        <dbReference type="ARBA" id="ARBA00047598"/>
    </source>
</evidence>
<reference evidence="12" key="1">
    <citation type="submission" date="2020-11" db="EMBL/GenBank/DDBJ databases">
        <authorList>
            <consortium name="DOE Joint Genome Institute"/>
            <person name="Ahrendt S."/>
            <person name="Riley R."/>
            <person name="Andreopoulos W."/>
            <person name="Labutti K."/>
            <person name="Pangilinan J."/>
            <person name="Ruiz-Duenas F.J."/>
            <person name="Barrasa J.M."/>
            <person name="Sanchez-Garcia M."/>
            <person name="Camarero S."/>
            <person name="Miyauchi S."/>
            <person name="Serrano A."/>
            <person name="Linde D."/>
            <person name="Babiker R."/>
            <person name="Drula E."/>
            <person name="Ayuso-Fernandez I."/>
            <person name="Pacheco R."/>
            <person name="Padilla G."/>
            <person name="Ferreira P."/>
            <person name="Barriuso J."/>
            <person name="Kellner H."/>
            <person name="Castanera R."/>
            <person name="Alfaro M."/>
            <person name="Ramirez L."/>
            <person name="Pisabarro A.G."/>
            <person name="Kuo A."/>
            <person name="Tritt A."/>
            <person name="Lipzen A."/>
            <person name="He G."/>
            <person name="Yan M."/>
            <person name="Ng V."/>
            <person name="Cullen D."/>
            <person name="Martin F."/>
            <person name="Rosso M.-N."/>
            <person name="Henrissat B."/>
            <person name="Hibbett D."/>
            <person name="Martinez A.T."/>
            <person name="Grigoriev I.V."/>
        </authorList>
    </citation>
    <scope>NUCLEOTIDE SEQUENCE</scope>
    <source>
        <strain evidence="12">CBS 247.69</strain>
    </source>
</reference>
<evidence type="ECO:0000256" key="2">
    <source>
        <dbReference type="ARBA" id="ARBA00004924"/>
    </source>
</evidence>
<evidence type="ECO:0000313" key="13">
    <source>
        <dbReference type="Proteomes" id="UP000807353"/>
    </source>
</evidence>
<comment type="similarity">
    <text evidence="3">Belongs to the lysine N(6)-hydroxylase/L-ornithine N(5)-oxygenase family.</text>
</comment>
<evidence type="ECO:0000256" key="3">
    <source>
        <dbReference type="ARBA" id="ARBA00007588"/>
    </source>
</evidence>
<feature type="region of interest" description="Disordered" evidence="11">
    <location>
        <begin position="438"/>
        <end position="473"/>
    </location>
</feature>
<evidence type="ECO:0000256" key="7">
    <source>
        <dbReference type="ARBA" id="ARBA00022857"/>
    </source>
</evidence>
<dbReference type="Pfam" id="PF13434">
    <property type="entry name" value="Lys_Orn_oxgnase"/>
    <property type="match status" value="1"/>
</dbReference>
<dbReference type="EC" id="1.14.13.196" evidence="4"/>